<protein>
    <submittedName>
        <fullName evidence="3">F-box/FBD/LRR-repeat protein</fullName>
    </submittedName>
</protein>
<dbReference type="SUPFAM" id="SSF81383">
    <property type="entry name" value="F-box domain"/>
    <property type="match status" value="1"/>
</dbReference>
<proteinExistence type="predicted"/>
<sequence>MSARDCKNKSVVFVDRISSLPKKAIECILMCLPMRDAVRTSILSPHWRHSWSSIPQLTFCWNEFPIPEETNEEIQREYNQRLVKIIDQVLLLHRGPIHKFELSVDMESSSDVDRWILFLSRNDIREIIIEFWTGEMYKLPSCLFSCEGITHIQLQRCIFVPPPFTGFPNLRSLCLSWVDISEDGLEAFVTICPHLEKLDLTHVSGCSGIRVRSASLLEFLYCGSYMHLSFENTPILASLSVVFSELDYEEEEEDAPFFPNYELFDALDNLLGIEKLMLGLYTLKVWAVSDVPANRRMAYNLKHLCVDVNLEAKQEVSTLFLLSGSCPFLSSLKIQALSFDVDDGISAEDFWDEQEGLCNLFCHLRTVNLSGIIGTRSELMFIKFVLGNAQDLRILDVQCDEDMNSEYLKEITKFRRMSTKAQIIL</sequence>
<keyword evidence="4" id="KW-1185">Reference proteome</keyword>
<gene>
    <name evidence="3" type="ORF">Cni_G20853</name>
</gene>
<dbReference type="AlphaFoldDB" id="A0AAQ3QI48"/>
<dbReference type="PANTHER" id="PTHR31639">
    <property type="entry name" value="F-BOX PROTEIN-LIKE"/>
    <property type="match status" value="1"/>
</dbReference>
<dbReference type="InterPro" id="IPR001810">
    <property type="entry name" value="F-box_dom"/>
</dbReference>
<dbReference type="PANTHER" id="PTHR31639:SF237">
    <property type="entry name" value="F-BOX DOMAIN-CONTAINING PROTEIN"/>
    <property type="match status" value="1"/>
</dbReference>
<organism evidence="3 4">
    <name type="scientific">Canna indica</name>
    <name type="common">Indian-shot</name>
    <dbReference type="NCBI Taxonomy" id="4628"/>
    <lineage>
        <taxon>Eukaryota</taxon>
        <taxon>Viridiplantae</taxon>
        <taxon>Streptophyta</taxon>
        <taxon>Embryophyta</taxon>
        <taxon>Tracheophyta</taxon>
        <taxon>Spermatophyta</taxon>
        <taxon>Magnoliopsida</taxon>
        <taxon>Liliopsida</taxon>
        <taxon>Zingiberales</taxon>
        <taxon>Cannaceae</taxon>
        <taxon>Canna</taxon>
    </lineage>
</organism>
<evidence type="ECO:0000313" key="3">
    <source>
        <dbReference type="EMBL" id="WOL12089.1"/>
    </source>
</evidence>
<feature type="domain" description="F-box/LRR-repeat protein 15/At3g58940/PEG3-like LRR" evidence="2">
    <location>
        <begin position="112"/>
        <end position="330"/>
    </location>
</feature>
<accession>A0AAQ3QI48</accession>
<dbReference type="Pfam" id="PF00646">
    <property type="entry name" value="F-box"/>
    <property type="match status" value="1"/>
</dbReference>
<dbReference type="Gene3D" id="3.80.10.10">
    <property type="entry name" value="Ribonuclease Inhibitor"/>
    <property type="match status" value="1"/>
</dbReference>
<name>A0AAQ3QI48_9LILI</name>
<dbReference type="EMBL" id="CP136895">
    <property type="protein sequence ID" value="WOL12089.1"/>
    <property type="molecule type" value="Genomic_DNA"/>
</dbReference>
<dbReference type="SUPFAM" id="SSF52047">
    <property type="entry name" value="RNI-like"/>
    <property type="match status" value="1"/>
</dbReference>
<evidence type="ECO:0000313" key="4">
    <source>
        <dbReference type="Proteomes" id="UP001327560"/>
    </source>
</evidence>
<reference evidence="3 4" key="1">
    <citation type="submission" date="2023-10" db="EMBL/GenBank/DDBJ databases">
        <title>Chromosome-scale genome assembly provides insights into flower coloration mechanisms of Canna indica.</title>
        <authorList>
            <person name="Li C."/>
        </authorList>
    </citation>
    <scope>NUCLEOTIDE SEQUENCE [LARGE SCALE GENOMIC DNA]</scope>
    <source>
        <tissue evidence="3">Flower</tissue>
    </source>
</reference>
<dbReference type="Pfam" id="PF24758">
    <property type="entry name" value="LRR_At5g56370"/>
    <property type="match status" value="1"/>
</dbReference>
<dbReference type="InterPro" id="IPR032675">
    <property type="entry name" value="LRR_dom_sf"/>
</dbReference>
<dbReference type="Proteomes" id="UP001327560">
    <property type="component" value="Chromosome 6"/>
</dbReference>
<dbReference type="InterPro" id="IPR055411">
    <property type="entry name" value="LRR_FXL15/At3g58940/PEG3-like"/>
</dbReference>
<evidence type="ECO:0000259" key="1">
    <source>
        <dbReference type="Pfam" id="PF00646"/>
    </source>
</evidence>
<evidence type="ECO:0000259" key="2">
    <source>
        <dbReference type="Pfam" id="PF24758"/>
    </source>
</evidence>
<feature type="domain" description="F-box" evidence="1">
    <location>
        <begin position="17"/>
        <end position="54"/>
    </location>
</feature>
<dbReference type="InterPro" id="IPR036047">
    <property type="entry name" value="F-box-like_dom_sf"/>
</dbReference>